<feature type="region of interest" description="Disordered" evidence="1">
    <location>
        <begin position="571"/>
        <end position="632"/>
    </location>
</feature>
<protein>
    <submittedName>
        <fullName evidence="2">Uncharacterized protein</fullName>
    </submittedName>
</protein>
<dbReference type="HOGENOM" id="CLU_007096_0_0_1"/>
<feature type="compositionally biased region" description="Basic and acidic residues" evidence="1">
    <location>
        <begin position="220"/>
        <end position="232"/>
    </location>
</feature>
<feature type="region of interest" description="Disordered" evidence="1">
    <location>
        <begin position="669"/>
        <end position="698"/>
    </location>
</feature>
<dbReference type="eggNOG" id="ENOG502TC9B">
    <property type="taxonomic scope" value="Eukaryota"/>
</dbReference>
<reference evidence="3" key="1">
    <citation type="submission" date="2011-08" db="EMBL/GenBank/DDBJ databases">
        <authorList>
            <person name="Rombauts S."/>
        </authorList>
    </citation>
    <scope>NUCLEOTIDE SEQUENCE</scope>
    <source>
        <strain evidence="3">London</strain>
    </source>
</reference>
<feature type="region of interest" description="Disordered" evidence="1">
    <location>
        <begin position="439"/>
        <end position="477"/>
    </location>
</feature>
<feature type="compositionally biased region" description="Basic and acidic residues" evidence="1">
    <location>
        <begin position="507"/>
        <end position="516"/>
    </location>
</feature>
<evidence type="ECO:0000313" key="3">
    <source>
        <dbReference type="Proteomes" id="UP000015104"/>
    </source>
</evidence>
<feature type="compositionally biased region" description="Low complexity" evidence="1">
    <location>
        <begin position="183"/>
        <end position="195"/>
    </location>
</feature>
<name>T1KE65_TETUR</name>
<evidence type="ECO:0000313" key="2">
    <source>
        <dbReference type="EnsemblMetazoa" id="tetur09g05460.1"/>
    </source>
</evidence>
<organism evidence="2 3">
    <name type="scientific">Tetranychus urticae</name>
    <name type="common">Two-spotted spider mite</name>
    <dbReference type="NCBI Taxonomy" id="32264"/>
    <lineage>
        <taxon>Eukaryota</taxon>
        <taxon>Metazoa</taxon>
        <taxon>Ecdysozoa</taxon>
        <taxon>Arthropoda</taxon>
        <taxon>Chelicerata</taxon>
        <taxon>Arachnida</taxon>
        <taxon>Acari</taxon>
        <taxon>Acariformes</taxon>
        <taxon>Trombidiformes</taxon>
        <taxon>Prostigmata</taxon>
        <taxon>Eleutherengona</taxon>
        <taxon>Raphignathae</taxon>
        <taxon>Tetranychoidea</taxon>
        <taxon>Tetranychidae</taxon>
        <taxon>Tetranychus</taxon>
    </lineage>
</organism>
<feature type="region of interest" description="Disordered" evidence="1">
    <location>
        <begin position="986"/>
        <end position="1035"/>
    </location>
</feature>
<dbReference type="Proteomes" id="UP000015104">
    <property type="component" value="Unassembled WGS sequence"/>
</dbReference>
<feature type="compositionally biased region" description="Acidic residues" evidence="1">
    <location>
        <begin position="196"/>
        <end position="206"/>
    </location>
</feature>
<accession>T1KE65</accession>
<feature type="compositionally biased region" description="Low complexity" evidence="1">
    <location>
        <begin position="442"/>
        <end position="454"/>
    </location>
</feature>
<feature type="compositionally biased region" description="Polar residues" evidence="1">
    <location>
        <begin position="495"/>
        <end position="505"/>
    </location>
</feature>
<dbReference type="EnsemblMetazoa" id="tetur09g05460.1">
    <property type="protein sequence ID" value="tetur09g05460.1"/>
    <property type="gene ID" value="tetur09g05460"/>
</dbReference>
<feature type="compositionally biased region" description="Basic and acidic residues" evidence="1">
    <location>
        <begin position="989"/>
        <end position="1008"/>
    </location>
</feature>
<feature type="compositionally biased region" description="Basic and acidic residues" evidence="1">
    <location>
        <begin position="1255"/>
        <end position="1266"/>
    </location>
</feature>
<sequence length="1292" mass="147819">MFKSHSFALKNLLNRSSKKKFIYKQRTLLGCFCKLMEKQKLAVGIVRVLANKKEKIVPFVFKIDENNVPTNLHPLRIHRKNMVTLEIDGVKSMNCMIVSIGDDSKDVIENYKVFLDKVKESEIKIAPIENKITHFLAIEKIRIGSISETLNPIPIQDFDSWLRRVNIVTRRFKAKTSQDESQADSAVIDVDSNSSDSDDEDYDSDYENPGFGESSTAKKSSSDEKKKIKSNDFDREKITQSLEKIKSLSVTNENIDEEMLKDFAAEIHDVLFHLTKQIENREMIEYYHSFSGETDGIRIIPEEDQTIKKDSKILIEGVLPLSYDKYQVAMNMKSTKDEEFGPAGIISNLIRFCFPRHWIENVTLRGSAGRQSLITIWNYRDPLKDPPKEPFETYLGESRFRALLDHAVRKSGRKSYDKDAEKSMIGSLSKAMHYARGKIGIGKKSNSSKNKSGSVLPLNERPTTSTRGSSIQKESSPFQLGEVETFEFQMEDSVDSQADQSSPINNGRERGNKITDDKDDEFEVVDDDDNGADSGKGSSDQIVDSDETNVFESKTLTVVVPDQTDIINYSMRNQEKEFSKSESSIEEELSKNGSQSPKFHSTPKRKSREIDSPQSPSKKNKIDLNNDIPSSQPVIPAATEILSSQPVDSIGTEIPSSQPVNWALQFRQPEPQEPATTSTNLNEAEKMDESSPVDEEENISEADAIEFLKKIRRNKELFEKLINPVGVRKDPKILIFGFKFRHYVCRNYQIFQGLRFENKSISFVIFSMMSFLRRKLTQSTAIGTKSNQLKVYSSSAAKDQPKPSTSNSTSKSTSSQSVNKPKNAPVSFHSQPSKNFPEKEKDSFSVILPLFIDSSQKKLQQPVLVTFKNDDLFSLEIDYNREFYQDEEMNLFETQIKHLRFSFQMIALADSLTELREVLKESVKNNPSWKGLKKLINFTSQTIPIDYDSSKLDKTDLEYIMMSENDIKKLFSKEYENVKNQSKTLIEVAEDRDKDPSRKNEKENESSHALDSTNTKTKKGAVDMDESERGKSEKVNRKRIKLSKIGEKTDDLNRKKLFLSELDTSGKILRDVIEAIHDIHQYLTNKYHEAESSMIEIEFPDPTYKIKAKNQIFIEGKLELQLNLYEKALKFAKIRDPNSIAYQLTRIAFPKSYYNNTTLGKKFYTAEELKAFHERFNQDSTIQNEKIPLSFVFGFQDPFNKPFQGKFDYKLGIARLDGFFDHIFRMAGETKYSEQALGKVRFRIIRVLYQLNKNDETGEDSPKSADNESLADDSADVDFGDEIFKSDIWQYA</sequence>
<feature type="region of interest" description="Disordered" evidence="1">
    <location>
        <begin position="793"/>
        <end position="840"/>
    </location>
</feature>
<feature type="compositionally biased region" description="Low complexity" evidence="1">
    <location>
        <begin position="802"/>
        <end position="821"/>
    </location>
</feature>
<proteinExistence type="predicted"/>
<feature type="compositionally biased region" description="Polar residues" evidence="1">
    <location>
        <begin position="461"/>
        <end position="477"/>
    </location>
</feature>
<reference evidence="2" key="2">
    <citation type="submission" date="2015-06" db="UniProtKB">
        <authorList>
            <consortium name="EnsemblMetazoa"/>
        </authorList>
    </citation>
    <scope>IDENTIFICATION</scope>
</reference>
<dbReference type="EMBL" id="CAEY01002034">
    <property type="status" value="NOT_ANNOTATED_CDS"/>
    <property type="molecule type" value="Genomic_DNA"/>
</dbReference>
<feature type="region of interest" description="Disordered" evidence="1">
    <location>
        <begin position="490"/>
        <end position="548"/>
    </location>
</feature>
<feature type="compositionally biased region" description="Acidic residues" evidence="1">
    <location>
        <begin position="517"/>
        <end position="531"/>
    </location>
</feature>
<evidence type="ECO:0000256" key="1">
    <source>
        <dbReference type="SAM" id="MobiDB-lite"/>
    </source>
</evidence>
<keyword evidence="3" id="KW-1185">Reference proteome</keyword>
<feature type="region of interest" description="Disordered" evidence="1">
    <location>
        <begin position="179"/>
        <end position="232"/>
    </location>
</feature>
<feature type="region of interest" description="Disordered" evidence="1">
    <location>
        <begin position="1255"/>
        <end position="1274"/>
    </location>
</feature>